<evidence type="ECO:0000313" key="3">
    <source>
        <dbReference type="Proteomes" id="UP000247781"/>
    </source>
</evidence>
<reference evidence="2 3" key="2">
    <citation type="submission" date="2018-06" db="EMBL/GenBank/DDBJ databases">
        <title>Sequencing of bacterial isolates from soil warming experiment in Harvard Forest, Massachusetts, USA.</title>
        <authorList>
            <person name="Deangelis K.PhD."/>
        </authorList>
    </citation>
    <scope>NUCLEOTIDE SEQUENCE [LARGE SCALE GENOMIC DNA]</scope>
    <source>
        <strain evidence="2 3">GAS496</strain>
    </source>
</reference>
<feature type="transmembrane region" description="Helical" evidence="1">
    <location>
        <begin position="360"/>
        <end position="379"/>
    </location>
</feature>
<dbReference type="OrthoDB" id="4750568at2"/>
<evidence type="ECO:0000313" key="2">
    <source>
        <dbReference type="EMBL" id="PXX11310.1"/>
    </source>
</evidence>
<protein>
    <submittedName>
        <fullName evidence="2">Uncharacterized protein</fullName>
    </submittedName>
</protein>
<dbReference type="Proteomes" id="UP000247781">
    <property type="component" value="Unassembled WGS sequence"/>
</dbReference>
<feature type="transmembrane region" description="Helical" evidence="1">
    <location>
        <begin position="137"/>
        <end position="152"/>
    </location>
</feature>
<evidence type="ECO:0000256" key="1">
    <source>
        <dbReference type="SAM" id="Phobius"/>
    </source>
</evidence>
<keyword evidence="1" id="KW-1133">Transmembrane helix</keyword>
<sequence>MANLSIKVGQRGSARPMLYVGVAVAIATWSTAVLLFAINIVPIDVYWLSYYAVDYTFGFVRRGLAGELVGLVPGHYFDAALGLRWLSTAIYLCALGLVAGVVLFGRRRCERRLMVAMLIPLLPFGIPFAAYSARPDLFGAAALAVFAVALPLTRSRAAALTYCLAYGSIIAILTLVHEAIGLQFALGAVLAIVVLGDKLGAARRRGVLLAVAPGIVTALVVAGFGRHDVAPQLCSAVPHHTMPNPLAAITSLPTLAQYVFGAHQSQTDYHDWVCRNIMPIYDYGVVDAIRIVGNVGLVGLTASLVFGALAFAGTMYGMSGVSGVPVRAFVDQLRGSMAWVAAGLLLIVPVFLTGFDWTRWLIIVAFDVAIVFTVFAARRPEIDQPPTSNQLRLFLFLVLVLVLIPIGTVPGFGGPRMI</sequence>
<dbReference type="EMBL" id="QJJU01000003">
    <property type="protein sequence ID" value="PXX11310.1"/>
    <property type="molecule type" value="Genomic_DNA"/>
</dbReference>
<keyword evidence="1" id="KW-0812">Transmembrane</keyword>
<reference evidence="3" key="1">
    <citation type="submission" date="2018-05" db="EMBL/GenBank/DDBJ databases">
        <authorList>
            <person name="Deangelis K."/>
            <person name="Huntemann M."/>
            <person name="Clum A."/>
            <person name="Pillay M."/>
            <person name="Palaniappan K."/>
            <person name="Varghese N."/>
            <person name="Mikhailova N."/>
            <person name="Stamatis D."/>
            <person name="Reddy T."/>
            <person name="Daum C."/>
            <person name="Shapiro N."/>
            <person name="Ivanova N."/>
            <person name="Kyrpides N."/>
            <person name="Woyke T."/>
        </authorList>
    </citation>
    <scope>NUCLEOTIDE SEQUENCE [LARGE SCALE GENOMIC DNA]</scope>
    <source>
        <strain evidence="3">GAS496</strain>
    </source>
</reference>
<feature type="transmembrane region" description="Helical" evidence="1">
    <location>
        <begin position="85"/>
        <end position="104"/>
    </location>
</feature>
<dbReference type="RefSeq" id="WP_110315355.1">
    <property type="nucleotide sequence ID" value="NZ_QJJU01000003.1"/>
</dbReference>
<name>A0A318I0H3_9MYCO</name>
<feature type="transmembrane region" description="Helical" evidence="1">
    <location>
        <begin position="337"/>
        <end position="354"/>
    </location>
</feature>
<feature type="transmembrane region" description="Helical" evidence="1">
    <location>
        <begin position="391"/>
        <end position="412"/>
    </location>
</feature>
<feature type="transmembrane region" description="Helical" evidence="1">
    <location>
        <begin position="291"/>
        <end position="316"/>
    </location>
</feature>
<proteinExistence type="predicted"/>
<feature type="transmembrane region" description="Helical" evidence="1">
    <location>
        <begin position="17"/>
        <end position="41"/>
    </location>
</feature>
<gene>
    <name evidence="2" type="ORF">C8E89_103399</name>
</gene>
<organism evidence="2 3">
    <name type="scientific">Mycolicibacterium moriokaense</name>
    <dbReference type="NCBI Taxonomy" id="39691"/>
    <lineage>
        <taxon>Bacteria</taxon>
        <taxon>Bacillati</taxon>
        <taxon>Actinomycetota</taxon>
        <taxon>Actinomycetes</taxon>
        <taxon>Mycobacteriales</taxon>
        <taxon>Mycobacteriaceae</taxon>
        <taxon>Mycolicibacterium</taxon>
    </lineage>
</organism>
<accession>A0A318I0H3</accession>
<comment type="caution">
    <text evidence="2">The sequence shown here is derived from an EMBL/GenBank/DDBJ whole genome shotgun (WGS) entry which is preliminary data.</text>
</comment>
<feature type="transmembrane region" description="Helical" evidence="1">
    <location>
        <begin position="207"/>
        <end position="225"/>
    </location>
</feature>
<feature type="transmembrane region" description="Helical" evidence="1">
    <location>
        <begin position="113"/>
        <end position="131"/>
    </location>
</feature>
<keyword evidence="3" id="KW-1185">Reference proteome</keyword>
<dbReference type="AlphaFoldDB" id="A0A318I0H3"/>
<keyword evidence="1" id="KW-0472">Membrane</keyword>
<feature type="transmembrane region" description="Helical" evidence="1">
    <location>
        <begin position="159"/>
        <end position="176"/>
    </location>
</feature>